<dbReference type="Pfam" id="PF11412">
    <property type="entry name" value="DsbD_N"/>
    <property type="match status" value="1"/>
</dbReference>
<dbReference type="EMBL" id="JACVXD010000019">
    <property type="protein sequence ID" value="MBD0825475.1"/>
    <property type="molecule type" value="Genomic_DNA"/>
</dbReference>
<dbReference type="AlphaFoldDB" id="A0A8J6U656"/>
<proteinExistence type="predicted"/>
<organism evidence="2 3">
    <name type="scientific">Aestuariibaculum marinum</name>
    <dbReference type="NCBI Taxonomy" id="2683592"/>
    <lineage>
        <taxon>Bacteria</taxon>
        <taxon>Pseudomonadati</taxon>
        <taxon>Bacteroidota</taxon>
        <taxon>Flavobacteriia</taxon>
        <taxon>Flavobacteriales</taxon>
        <taxon>Flavobacteriaceae</taxon>
    </lineage>
</organism>
<evidence type="ECO:0000313" key="2">
    <source>
        <dbReference type="EMBL" id="MBD0825475.1"/>
    </source>
</evidence>
<keyword evidence="3" id="KW-1185">Reference proteome</keyword>
<evidence type="ECO:0000313" key="3">
    <source>
        <dbReference type="Proteomes" id="UP000621516"/>
    </source>
</evidence>
<gene>
    <name evidence="2" type="ORF">ICJ85_15780</name>
</gene>
<dbReference type="RefSeq" id="WP_188224765.1">
    <property type="nucleotide sequence ID" value="NZ_JACVXD010000019.1"/>
</dbReference>
<dbReference type="Proteomes" id="UP000621516">
    <property type="component" value="Unassembled WGS sequence"/>
</dbReference>
<evidence type="ECO:0000259" key="1">
    <source>
        <dbReference type="Pfam" id="PF11412"/>
    </source>
</evidence>
<sequence length="158" mass="17940">MLSCNIGVSQTVISEGFKLEVENAAKKLSLENPEFSDPVMVNASTVWNKSRDKVAVVVKASILSGWHIYAYVPQTQPYIQYDMVLEAPEGWEALGEWEAPKPYPYEQGIMIYKGIITFTKYFEVKNHSNKNLTAGLFYQTCNINQCLRPNQKVINLNI</sequence>
<comment type="caution">
    <text evidence="2">The sequence shown here is derived from an EMBL/GenBank/DDBJ whole genome shotgun (WGS) entry which is preliminary data.</text>
</comment>
<dbReference type="InterPro" id="IPR028250">
    <property type="entry name" value="DsbDN"/>
</dbReference>
<feature type="domain" description="Thiol:disulfide interchange protein DsbD N-terminal" evidence="1">
    <location>
        <begin position="50"/>
        <end position="156"/>
    </location>
</feature>
<reference evidence="2 3" key="1">
    <citation type="journal article" date="2018" name="J. Microbiol.">
        <title>Aestuariibaculum marinum sp. nov., a marine bacterium isolated from seawater in South Korea.</title>
        <authorList>
            <person name="Choi J."/>
            <person name="Lee D."/>
            <person name="Jang J.H."/>
            <person name="Cha S."/>
            <person name="Seo T."/>
        </authorList>
    </citation>
    <scope>NUCLEOTIDE SEQUENCE [LARGE SCALE GENOMIC DNA]</scope>
    <source>
        <strain evidence="2 3">IP7</strain>
    </source>
</reference>
<name>A0A8J6U656_9FLAO</name>
<accession>A0A8J6U656</accession>
<protein>
    <recommendedName>
        <fullName evidence="1">Thiol:disulfide interchange protein DsbD N-terminal domain-containing protein</fullName>
    </recommendedName>
</protein>